<dbReference type="NCBIfam" id="TIGR00203">
    <property type="entry name" value="cydB"/>
    <property type="match status" value="1"/>
</dbReference>
<evidence type="ECO:0000256" key="12">
    <source>
        <dbReference type="SAM" id="Phobius"/>
    </source>
</evidence>
<organism evidence="13 14">
    <name type="scientific">Segnochrobactrum spirostomi</name>
    <dbReference type="NCBI Taxonomy" id="2608987"/>
    <lineage>
        <taxon>Bacteria</taxon>
        <taxon>Pseudomonadati</taxon>
        <taxon>Pseudomonadota</taxon>
        <taxon>Alphaproteobacteria</taxon>
        <taxon>Hyphomicrobiales</taxon>
        <taxon>Segnochrobactraceae</taxon>
        <taxon>Segnochrobactrum</taxon>
    </lineage>
</organism>
<evidence type="ECO:0000256" key="11">
    <source>
        <dbReference type="ARBA" id="ARBA00023136"/>
    </source>
</evidence>
<evidence type="ECO:0000256" key="3">
    <source>
        <dbReference type="ARBA" id="ARBA00022448"/>
    </source>
</evidence>
<reference evidence="13 14" key="1">
    <citation type="submission" date="2019-09" db="EMBL/GenBank/DDBJ databases">
        <title>Segnochrobactrum spirostomi gen. nov., sp. nov., isolated from the ciliate Spirostomum cf. yagiui and description of a novel family, Segnochrobactraceae fam. nov. within the order Rhizobiales of the class Alphaproteobacteria.</title>
        <authorList>
            <person name="Akter S."/>
            <person name="Shazib S.U.A."/>
            <person name="Shin M.K."/>
        </authorList>
    </citation>
    <scope>NUCLEOTIDE SEQUENCE [LARGE SCALE GENOMIC DNA]</scope>
    <source>
        <strain evidence="13 14">Sp-1</strain>
    </source>
</reference>
<feature type="transmembrane region" description="Helical" evidence="12">
    <location>
        <begin position="205"/>
        <end position="227"/>
    </location>
</feature>
<evidence type="ECO:0000256" key="9">
    <source>
        <dbReference type="ARBA" id="ARBA00022989"/>
    </source>
</evidence>
<evidence type="ECO:0000256" key="4">
    <source>
        <dbReference type="ARBA" id="ARBA00022475"/>
    </source>
</evidence>
<dbReference type="GO" id="GO:0016682">
    <property type="term" value="F:oxidoreductase activity, acting on diphenols and related substances as donors, oxygen as acceptor"/>
    <property type="evidence" value="ECO:0007669"/>
    <property type="project" value="TreeGrafter"/>
</dbReference>
<protein>
    <submittedName>
        <fullName evidence="13">Cytochrome d ubiquinol oxidase subunit II</fullName>
    </submittedName>
</protein>
<dbReference type="PANTHER" id="PTHR43141">
    <property type="entry name" value="CYTOCHROME BD2 SUBUNIT II"/>
    <property type="match status" value="1"/>
</dbReference>
<keyword evidence="9 12" id="KW-1133">Transmembrane helix</keyword>
<evidence type="ECO:0000256" key="1">
    <source>
        <dbReference type="ARBA" id="ARBA00004651"/>
    </source>
</evidence>
<evidence type="ECO:0000256" key="8">
    <source>
        <dbReference type="ARBA" id="ARBA00022982"/>
    </source>
</evidence>
<feature type="transmembrane region" description="Helical" evidence="12">
    <location>
        <begin position="12"/>
        <end position="43"/>
    </location>
</feature>
<evidence type="ECO:0000313" key="14">
    <source>
        <dbReference type="Proteomes" id="UP000332515"/>
    </source>
</evidence>
<feature type="transmembrane region" description="Helical" evidence="12">
    <location>
        <begin position="266"/>
        <end position="286"/>
    </location>
</feature>
<keyword evidence="4" id="KW-1003">Cell membrane</keyword>
<keyword evidence="11 12" id="KW-0472">Membrane</keyword>
<evidence type="ECO:0000256" key="6">
    <source>
        <dbReference type="ARBA" id="ARBA00022692"/>
    </source>
</evidence>
<proteinExistence type="inferred from homology"/>
<keyword evidence="10" id="KW-0408">Iron</keyword>
<dbReference type="AlphaFoldDB" id="A0A6A7XZ78"/>
<dbReference type="GO" id="GO:0046872">
    <property type="term" value="F:metal ion binding"/>
    <property type="evidence" value="ECO:0007669"/>
    <property type="project" value="UniProtKB-KW"/>
</dbReference>
<keyword evidence="8" id="KW-0249">Electron transport</keyword>
<feature type="transmembrane region" description="Helical" evidence="12">
    <location>
        <begin position="338"/>
        <end position="360"/>
    </location>
</feature>
<dbReference type="Proteomes" id="UP000332515">
    <property type="component" value="Unassembled WGS sequence"/>
</dbReference>
<dbReference type="InterPro" id="IPR003317">
    <property type="entry name" value="Cyt-d_oxidase_su2"/>
</dbReference>
<accession>A0A6A7XZ78</accession>
<dbReference type="EMBL" id="VWNA01000001">
    <property type="protein sequence ID" value="MQT11994.1"/>
    <property type="molecule type" value="Genomic_DNA"/>
</dbReference>
<gene>
    <name evidence="13" type="primary">cydB</name>
    <name evidence="13" type="ORF">F0357_04780</name>
</gene>
<comment type="caution">
    <text evidence="13">The sequence shown here is derived from an EMBL/GenBank/DDBJ whole genome shotgun (WGS) entry which is preliminary data.</text>
</comment>
<keyword evidence="14" id="KW-1185">Reference proteome</keyword>
<keyword evidence="6 12" id="KW-0812">Transmembrane</keyword>
<keyword evidence="5" id="KW-0349">Heme</keyword>
<evidence type="ECO:0000256" key="10">
    <source>
        <dbReference type="ARBA" id="ARBA00023004"/>
    </source>
</evidence>
<evidence type="ECO:0000313" key="13">
    <source>
        <dbReference type="EMBL" id="MQT11994.1"/>
    </source>
</evidence>
<keyword evidence="7" id="KW-0479">Metal-binding</keyword>
<comment type="similarity">
    <text evidence="2">Belongs to the cytochrome ubiquinol oxidase subunit 2 family.</text>
</comment>
<keyword evidence="3" id="KW-0813">Transport</keyword>
<dbReference type="PANTHER" id="PTHR43141:SF5">
    <property type="entry name" value="CYTOCHROME BD-I UBIQUINOL OXIDASE SUBUNIT 2"/>
    <property type="match status" value="1"/>
</dbReference>
<dbReference type="GO" id="GO:0009055">
    <property type="term" value="F:electron transfer activity"/>
    <property type="evidence" value="ECO:0007669"/>
    <property type="project" value="TreeGrafter"/>
</dbReference>
<evidence type="ECO:0000256" key="7">
    <source>
        <dbReference type="ARBA" id="ARBA00022723"/>
    </source>
</evidence>
<sequence>MSIPLDYETLRLIWWLLLGILLIGFALFGGLDLGVGALLPFAARTDDERRLLLNLIGPTWEGNQVWLVLGGGAIFAAWPALYAVSFSGFYLAMIAILLALILRPVGFKFRGKVADPTWRSIWDWALFIGGFVPALIFGVAVGNVLRGVPFTFDDTLRPIYTGTFFGLLNPFSLVCGLISLGMLVVHGAVVIAARVSGPVADRARAYGKIAALLVIVLFALAGVWVAYGLDGYVVTSVQAVDGPSNPLGKTAVAQAGAWLANYHSHGWMLIAPVLGFLGAIIAWVGLGQKGMKLALLGSSLSIFGIISTAGLSLFPFLLPSSLDPKSSLTVWDTSSSHLTLWIMLIATCIFLPIVLAYTAVVYRVMRGPVNAASISRNPNAY</sequence>
<dbReference type="GO" id="GO:0005886">
    <property type="term" value="C:plasma membrane"/>
    <property type="evidence" value="ECO:0007669"/>
    <property type="project" value="UniProtKB-SubCell"/>
</dbReference>
<evidence type="ECO:0000256" key="2">
    <source>
        <dbReference type="ARBA" id="ARBA00007543"/>
    </source>
</evidence>
<dbReference type="RefSeq" id="WP_153479322.1">
    <property type="nucleotide sequence ID" value="NZ_VWNA01000001.1"/>
</dbReference>
<dbReference type="PIRSF" id="PIRSF000267">
    <property type="entry name" value="Cyt_oxidse_sub2"/>
    <property type="match status" value="1"/>
</dbReference>
<dbReference type="GO" id="GO:0070069">
    <property type="term" value="C:cytochrome complex"/>
    <property type="evidence" value="ECO:0007669"/>
    <property type="project" value="TreeGrafter"/>
</dbReference>
<dbReference type="Pfam" id="PF02322">
    <property type="entry name" value="Cyt_bd_oxida_II"/>
    <property type="match status" value="1"/>
</dbReference>
<name>A0A6A7XZ78_9HYPH</name>
<dbReference type="GO" id="GO:0019646">
    <property type="term" value="P:aerobic electron transport chain"/>
    <property type="evidence" value="ECO:0007669"/>
    <property type="project" value="TreeGrafter"/>
</dbReference>
<evidence type="ECO:0000256" key="5">
    <source>
        <dbReference type="ARBA" id="ARBA00022617"/>
    </source>
</evidence>
<comment type="subcellular location">
    <subcellularLocation>
        <location evidence="1">Cell membrane</location>
        <topology evidence="1">Multi-pass membrane protein</topology>
    </subcellularLocation>
</comment>
<feature type="transmembrane region" description="Helical" evidence="12">
    <location>
        <begin position="121"/>
        <end position="145"/>
    </location>
</feature>
<feature type="transmembrane region" description="Helical" evidence="12">
    <location>
        <begin position="165"/>
        <end position="193"/>
    </location>
</feature>
<feature type="transmembrane region" description="Helical" evidence="12">
    <location>
        <begin position="293"/>
        <end position="318"/>
    </location>
</feature>
<feature type="transmembrane region" description="Helical" evidence="12">
    <location>
        <begin position="89"/>
        <end position="109"/>
    </location>
</feature>